<dbReference type="PRINTS" id="PR00412">
    <property type="entry name" value="EPOXHYDRLASE"/>
</dbReference>
<dbReference type="PANTHER" id="PTHR43329">
    <property type="entry name" value="EPOXIDE HYDROLASE"/>
    <property type="match status" value="1"/>
</dbReference>
<dbReference type="eggNOG" id="arCOG01648">
    <property type="taxonomic scope" value="Archaea"/>
</dbReference>
<dbReference type="AlphaFoldDB" id="M0CJ39"/>
<keyword evidence="1 3" id="KW-0378">Hydrolase</keyword>
<reference evidence="3 4" key="1">
    <citation type="journal article" date="2014" name="PLoS Genet.">
        <title>Phylogenetically driven sequencing of extremely halophilic archaea reveals strategies for static and dynamic osmo-response.</title>
        <authorList>
            <person name="Becker E.A."/>
            <person name="Seitzer P.M."/>
            <person name="Tritt A."/>
            <person name="Larsen D."/>
            <person name="Krusor M."/>
            <person name="Yao A.I."/>
            <person name="Wu D."/>
            <person name="Madern D."/>
            <person name="Eisen J.A."/>
            <person name="Darling A.E."/>
            <person name="Facciotti M.T."/>
        </authorList>
    </citation>
    <scope>NUCLEOTIDE SEQUENCE [LARGE SCALE GENOMIC DNA]</scope>
    <source>
        <strain evidence="3 4">JCM 13891</strain>
    </source>
</reference>
<protein>
    <submittedName>
        <fullName evidence="3">Alpha/beta hydrolase fold protein</fullName>
    </submittedName>
</protein>
<sequence>MNFAGLEEGDMVDADALDDLEHGLARVNGVKLHYVTAGEGPPLVLLHGWPQTWYEWRAVIPALADDYTVIAPDLRGMGDSETPAAGYDKDTVATDVRELVAHLGFGDDPIALVGHDWGMATAYAYAAQYRGEVGALCVLDAGLPGVREEEKRRLWHTRFHSVPDLPERLVAGRERLYLSWFYKQGAYDPSAIDTDARDEYVRCYSQPGGLRGGFEYYRAYDEDAENNDAHAEDPLETPVLALGGATSFRELPIADMNAVTTDVDGEVVDRAGHWIPEERPEYFVERLTGFLENAM</sequence>
<organism evidence="3 4">
    <name type="scientific">Haloterrigena salina JCM 13891</name>
    <dbReference type="NCBI Taxonomy" id="1227488"/>
    <lineage>
        <taxon>Archaea</taxon>
        <taxon>Methanobacteriati</taxon>
        <taxon>Methanobacteriota</taxon>
        <taxon>Stenosarchaea group</taxon>
        <taxon>Halobacteria</taxon>
        <taxon>Halobacteriales</taxon>
        <taxon>Natrialbaceae</taxon>
        <taxon>Haloterrigena</taxon>
    </lineage>
</organism>
<evidence type="ECO:0000259" key="2">
    <source>
        <dbReference type="Pfam" id="PF00561"/>
    </source>
</evidence>
<dbReference type="PATRIC" id="fig|1227488.3.peg.414"/>
<evidence type="ECO:0000313" key="4">
    <source>
        <dbReference type="Proteomes" id="UP000011657"/>
    </source>
</evidence>
<dbReference type="Gene3D" id="3.40.50.1820">
    <property type="entry name" value="alpha/beta hydrolase"/>
    <property type="match status" value="1"/>
</dbReference>
<feature type="domain" description="AB hydrolase-1" evidence="2">
    <location>
        <begin position="41"/>
        <end position="145"/>
    </location>
</feature>
<dbReference type="Pfam" id="PF00561">
    <property type="entry name" value="Abhydrolase_1"/>
    <property type="match status" value="1"/>
</dbReference>
<dbReference type="InterPro" id="IPR000639">
    <property type="entry name" value="Epox_hydrolase-like"/>
</dbReference>
<name>M0CJ39_9EURY</name>
<evidence type="ECO:0000256" key="1">
    <source>
        <dbReference type="ARBA" id="ARBA00022801"/>
    </source>
</evidence>
<dbReference type="InterPro" id="IPR000073">
    <property type="entry name" value="AB_hydrolase_1"/>
</dbReference>
<comment type="caution">
    <text evidence="3">The sequence shown here is derived from an EMBL/GenBank/DDBJ whole genome shotgun (WGS) entry which is preliminary data.</text>
</comment>
<dbReference type="SUPFAM" id="SSF53474">
    <property type="entry name" value="alpha/beta-Hydrolases"/>
    <property type="match status" value="1"/>
</dbReference>
<dbReference type="EMBL" id="AOIS01000011">
    <property type="protein sequence ID" value="ELZ23305.1"/>
    <property type="molecule type" value="Genomic_DNA"/>
</dbReference>
<dbReference type="InterPro" id="IPR029058">
    <property type="entry name" value="AB_hydrolase_fold"/>
</dbReference>
<dbReference type="Proteomes" id="UP000011657">
    <property type="component" value="Unassembled WGS sequence"/>
</dbReference>
<dbReference type="GO" id="GO:0016787">
    <property type="term" value="F:hydrolase activity"/>
    <property type="evidence" value="ECO:0007669"/>
    <property type="project" value="UniProtKB-KW"/>
</dbReference>
<keyword evidence="4" id="KW-1185">Reference proteome</keyword>
<accession>M0CJ39</accession>
<evidence type="ECO:0000313" key="3">
    <source>
        <dbReference type="EMBL" id="ELZ23305.1"/>
    </source>
</evidence>
<dbReference type="STRING" id="1227488.C477_02119"/>
<proteinExistence type="predicted"/>
<gene>
    <name evidence="3" type="ORF">C477_02119</name>
</gene>